<keyword evidence="4" id="KW-1003">Cell membrane</keyword>
<sequence length="246" mass="25674">MSKETMAVRPGGPLGGDFSAGTLRILPLLVAVVVYGLLFGTLAAQKGLSPLETALMSAIVFAGASQFVAVEIWTSPPAVVLLGATALMVNLRHVLMGAALAPFLKGWSRGQVYGGLFFMADENWAFALQRSAKTPLTPGYYFGLALPLYAGWIACTTLGAIFGGFLQDPARYGLDFAFTAVFLTLLTGLWKGRRSFLPWGAAALAAVAGHLFLPGVWYIALGGLAGALVGALATPLPKPQEQADAA</sequence>
<feature type="transmembrane region" description="Helical" evidence="8">
    <location>
        <begin position="54"/>
        <end position="73"/>
    </location>
</feature>
<organism evidence="9 10">
    <name type="scientific">Pelagibius litoralis</name>
    <dbReference type="NCBI Taxonomy" id="374515"/>
    <lineage>
        <taxon>Bacteria</taxon>
        <taxon>Pseudomonadati</taxon>
        <taxon>Pseudomonadota</taxon>
        <taxon>Alphaproteobacteria</taxon>
        <taxon>Rhodospirillales</taxon>
        <taxon>Rhodovibrionaceae</taxon>
        <taxon>Pelagibius</taxon>
    </lineage>
</organism>
<evidence type="ECO:0000313" key="9">
    <source>
        <dbReference type="EMBL" id="NIA68137.1"/>
    </source>
</evidence>
<evidence type="ECO:0000256" key="8">
    <source>
        <dbReference type="SAM" id="Phobius"/>
    </source>
</evidence>
<dbReference type="RefSeq" id="WP_167222438.1">
    <property type="nucleotide sequence ID" value="NZ_JAAQPH010000004.1"/>
</dbReference>
<evidence type="ECO:0000313" key="10">
    <source>
        <dbReference type="Proteomes" id="UP000761264"/>
    </source>
</evidence>
<comment type="subcellular location">
    <subcellularLocation>
        <location evidence="1">Cell membrane</location>
        <topology evidence="1">Multi-pass membrane protein</topology>
    </subcellularLocation>
</comment>
<comment type="caution">
    <text evidence="9">The sequence shown here is derived from an EMBL/GenBank/DDBJ whole genome shotgun (WGS) entry which is preliminary data.</text>
</comment>
<evidence type="ECO:0000256" key="1">
    <source>
        <dbReference type="ARBA" id="ARBA00004651"/>
    </source>
</evidence>
<feature type="transmembrane region" description="Helical" evidence="8">
    <location>
        <begin position="79"/>
        <end position="104"/>
    </location>
</feature>
<keyword evidence="10" id="KW-1185">Reference proteome</keyword>
<accession>A0A967C826</accession>
<dbReference type="EMBL" id="JAAQPH010000004">
    <property type="protein sequence ID" value="NIA68137.1"/>
    <property type="molecule type" value="Genomic_DNA"/>
</dbReference>
<feature type="transmembrane region" description="Helical" evidence="8">
    <location>
        <begin position="172"/>
        <end position="189"/>
    </location>
</feature>
<feature type="transmembrane region" description="Helical" evidence="8">
    <location>
        <begin position="140"/>
        <end position="166"/>
    </location>
</feature>
<evidence type="ECO:0000256" key="5">
    <source>
        <dbReference type="ARBA" id="ARBA00022692"/>
    </source>
</evidence>
<feature type="transmembrane region" description="Helical" evidence="8">
    <location>
        <begin position="20"/>
        <end position="42"/>
    </location>
</feature>
<evidence type="ECO:0000256" key="2">
    <source>
        <dbReference type="ARBA" id="ARBA00010735"/>
    </source>
</evidence>
<dbReference type="AlphaFoldDB" id="A0A967C826"/>
<keyword evidence="5 8" id="KW-0812">Transmembrane</keyword>
<name>A0A967C826_9PROT</name>
<dbReference type="Proteomes" id="UP000761264">
    <property type="component" value="Unassembled WGS sequence"/>
</dbReference>
<protein>
    <submittedName>
        <fullName evidence="9">AzlC family ABC transporter permease</fullName>
    </submittedName>
</protein>
<reference evidence="9" key="1">
    <citation type="submission" date="2020-03" db="EMBL/GenBank/DDBJ databases">
        <title>Genome of Pelagibius litoralis DSM 21314T.</title>
        <authorList>
            <person name="Wang G."/>
        </authorList>
    </citation>
    <scope>NUCLEOTIDE SEQUENCE</scope>
    <source>
        <strain evidence="9">DSM 21314</strain>
    </source>
</reference>
<evidence type="ECO:0000256" key="6">
    <source>
        <dbReference type="ARBA" id="ARBA00022989"/>
    </source>
</evidence>
<evidence type="ECO:0000256" key="4">
    <source>
        <dbReference type="ARBA" id="ARBA00022475"/>
    </source>
</evidence>
<dbReference type="PANTHER" id="PTHR34979:SF1">
    <property type="entry name" value="INNER MEMBRANE PROTEIN YGAZ"/>
    <property type="match status" value="1"/>
</dbReference>
<keyword evidence="6 8" id="KW-1133">Transmembrane helix</keyword>
<keyword evidence="3" id="KW-0813">Transport</keyword>
<dbReference type="Pfam" id="PF03591">
    <property type="entry name" value="AzlC"/>
    <property type="match status" value="1"/>
</dbReference>
<keyword evidence="7 8" id="KW-0472">Membrane</keyword>
<dbReference type="InterPro" id="IPR011606">
    <property type="entry name" value="Brnchd-chn_aa_trnsp_permease"/>
</dbReference>
<evidence type="ECO:0000256" key="7">
    <source>
        <dbReference type="ARBA" id="ARBA00023136"/>
    </source>
</evidence>
<proteinExistence type="inferred from homology"/>
<dbReference type="PANTHER" id="PTHR34979">
    <property type="entry name" value="INNER MEMBRANE PROTEIN YGAZ"/>
    <property type="match status" value="1"/>
</dbReference>
<gene>
    <name evidence="9" type="ORF">HBA54_05995</name>
</gene>
<dbReference type="GO" id="GO:0005886">
    <property type="term" value="C:plasma membrane"/>
    <property type="evidence" value="ECO:0007669"/>
    <property type="project" value="UniProtKB-SubCell"/>
</dbReference>
<comment type="similarity">
    <text evidence="2">Belongs to the AzlC family.</text>
</comment>
<dbReference type="GO" id="GO:1903785">
    <property type="term" value="P:L-valine transmembrane transport"/>
    <property type="evidence" value="ECO:0007669"/>
    <property type="project" value="TreeGrafter"/>
</dbReference>
<feature type="transmembrane region" description="Helical" evidence="8">
    <location>
        <begin position="196"/>
        <end position="213"/>
    </location>
</feature>
<evidence type="ECO:0000256" key="3">
    <source>
        <dbReference type="ARBA" id="ARBA00022448"/>
    </source>
</evidence>